<evidence type="ECO:0000256" key="3">
    <source>
        <dbReference type="ARBA" id="ARBA00022741"/>
    </source>
</evidence>
<dbReference type="SMART" id="SM00220">
    <property type="entry name" value="S_TKc"/>
    <property type="match status" value="1"/>
</dbReference>
<dbReference type="AlphaFoldDB" id="A0A9X8DRF1"/>
<dbReference type="GO" id="GO:0005524">
    <property type="term" value="F:ATP binding"/>
    <property type="evidence" value="ECO:0007669"/>
    <property type="project" value="UniProtKB-UniRule"/>
</dbReference>
<dbReference type="InterPro" id="IPR000719">
    <property type="entry name" value="Prot_kinase_dom"/>
</dbReference>
<dbReference type="InterPro" id="IPR011009">
    <property type="entry name" value="Kinase-like_dom_sf"/>
</dbReference>
<organism evidence="8 9">
    <name type="scientific">Aphanomyces astaci</name>
    <name type="common">Crayfish plague agent</name>
    <dbReference type="NCBI Taxonomy" id="112090"/>
    <lineage>
        <taxon>Eukaryota</taxon>
        <taxon>Sar</taxon>
        <taxon>Stramenopiles</taxon>
        <taxon>Oomycota</taxon>
        <taxon>Saprolegniomycetes</taxon>
        <taxon>Saprolegniales</taxon>
        <taxon>Verrucalvaceae</taxon>
        <taxon>Aphanomyces</taxon>
    </lineage>
</organism>
<dbReference type="SUPFAM" id="SSF56112">
    <property type="entry name" value="Protein kinase-like (PK-like)"/>
    <property type="match status" value="1"/>
</dbReference>
<evidence type="ECO:0000313" key="8">
    <source>
        <dbReference type="EMBL" id="RLO02295.1"/>
    </source>
</evidence>
<evidence type="ECO:0000256" key="4">
    <source>
        <dbReference type="ARBA" id="ARBA00022777"/>
    </source>
</evidence>
<proteinExistence type="predicted"/>
<dbReference type="Gene3D" id="3.30.200.20">
    <property type="entry name" value="Phosphorylase Kinase, domain 1"/>
    <property type="match status" value="2"/>
</dbReference>
<dbReference type="Gene3D" id="1.10.510.10">
    <property type="entry name" value="Transferase(Phosphotransferase) domain 1"/>
    <property type="match status" value="1"/>
</dbReference>
<dbReference type="InterPro" id="IPR050117">
    <property type="entry name" value="MAPK"/>
</dbReference>
<evidence type="ECO:0000313" key="9">
    <source>
        <dbReference type="Proteomes" id="UP000275652"/>
    </source>
</evidence>
<dbReference type="PANTHER" id="PTHR24055">
    <property type="entry name" value="MITOGEN-ACTIVATED PROTEIN KINASE"/>
    <property type="match status" value="1"/>
</dbReference>
<feature type="non-terminal residue" evidence="8">
    <location>
        <position position="1"/>
    </location>
</feature>
<sequence>AKKAQAAATANANKPKFLPSTRPGYQCFTVSNTKFEIPVDYSYVKTIGSGAYGVVIAAEKDGRQVAIKNIQRAFDDLTDAKRIVREIKLMRHFTHKCLLGVDDILEPVEIATFDDVYRAPEIMLGCMKYTRTVDVWSLGCIFAEMLSRKPLFPGQDYIDQLHLIMNALGVPSDDELYFVTNARARKFMNTEYHTRGHAPLKPLAALFPDISADAMNLLERMLVVDPHKRIEVEAALGHPYFASIRTVEDETVASTSFDFEFESEELTKRRLQELIWDEMRVFHPIVS</sequence>
<dbReference type="Pfam" id="PF00069">
    <property type="entry name" value="Pkinase"/>
    <property type="match status" value="2"/>
</dbReference>
<dbReference type="PROSITE" id="PS50011">
    <property type="entry name" value="PROTEIN_KINASE_DOM"/>
    <property type="match status" value="1"/>
</dbReference>
<name>A0A9X8DRF1_APHAT</name>
<gene>
    <name evidence="8" type="ORF">DYB28_003555</name>
</gene>
<keyword evidence="2" id="KW-0808">Transferase</keyword>
<reference evidence="8 9" key="1">
    <citation type="journal article" date="2018" name="J. Invertebr. Pathol.">
        <title>New genotyping method for the causative agent of crayfish plague (Aphanomyces astaci) based on whole genome data.</title>
        <authorList>
            <person name="Minardi D."/>
            <person name="Studholme D.J."/>
            <person name="van der Giezen M."/>
            <person name="Pretto T."/>
            <person name="Oidtmann B."/>
        </authorList>
    </citation>
    <scope>NUCLEOTIDE SEQUENCE [LARGE SCALE GENOMIC DNA]</scope>
    <source>
        <strain evidence="8 9">KB13</strain>
    </source>
</reference>
<accession>A0A9X8DRF1</accession>
<comment type="caution">
    <text evidence="8">The sequence shown here is derived from an EMBL/GenBank/DDBJ whole genome shotgun (WGS) entry which is preliminary data.</text>
</comment>
<keyword evidence="5 6" id="KW-0067">ATP-binding</keyword>
<evidence type="ECO:0000256" key="6">
    <source>
        <dbReference type="PROSITE-ProRule" id="PRU10141"/>
    </source>
</evidence>
<keyword evidence="1" id="KW-0723">Serine/threonine-protein kinase</keyword>
<dbReference type="GO" id="GO:0004674">
    <property type="term" value="F:protein serine/threonine kinase activity"/>
    <property type="evidence" value="ECO:0007669"/>
    <property type="project" value="UniProtKB-KW"/>
</dbReference>
<dbReference type="FunFam" id="1.10.510.10:FF:000624">
    <property type="entry name" value="Mitogen-activated protein kinase"/>
    <property type="match status" value="1"/>
</dbReference>
<dbReference type="FunFam" id="3.30.200.20:FF:000046">
    <property type="entry name" value="Mitogen-activated protein kinase"/>
    <property type="match status" value="1"/>
</dbReference>
<feature type="domain" description="Protein kinase" evidence="7">
    <location>
        <begin position="1"/>
        <end position="241"/>
    </location>
</feature>
<dbReference type="InterPro" id="IPR017441">
    <property type="entry name" value="Protein_kinase_ATP_BS"/>
</dbReference>
<feature type="binding site" evidence="6">
    <location>
        <position position="68"/>
    </location>
    <ligand>
        <name>ATP</name>
        <dbReference type="ChEBI" id="CHEBI:30616"/>
    </ligand>
</feature>
<evidence type="ECO:0000259" key="7">
    <source>
        <dbReference type="PROSITE" id="PS50011"/>
    </source>
</evidence>
<evidence type="ECO:0000256" key="5">
    <source>
        <dbReference type="ARBA" id="ARBA00022840"/>
    </source>
</evidence>
<dbReference type="PROSITE" id="PS00107">
    <property type="entry name" value="PROTEIN_KINASE_ATP"/>
    <property type="match status" value="1"/>
</dbReference>
<protein>
    <recommendedName>
        <fullName evidence="7">Protein kinase domain-containing protein</fullName>
    </recommendedName>
</protein>
<keyword evidence="3 6" id="KW-0547">Nucleotide-binding</keyword>
<dbReference type="EMBL" id="QUTI01033914">
    <property type="protein sequence ID" value="RLO02295.1"/>
    <property type="molecule type" value="Genomic_DNA"/>
</dbReference>
<evidence type="ECO:0000256" key="2">
    <source>
        <dbReference type="ARBA" id="ARBA00022679"/>
    </source>
</evidence>
<keyword evidence="4" id="KW-0418">Kinase</keyword>
<evidence type="ECO:0000256" key="1">
    <source>
        <dbReference type="ARBA" id="ARBA00022527"/>
    </source>
</evidence>
<dbReference type="Proteomes" id="UP000275652">
    <property type="component" value="Unassembled WGS sequence"/>
</dbReference>